<dbReference type="PROSITE" id="PS50893">
    <property type="entry name" value="ABC_TRANSPORTER_2"/>
    <property type="match status" value="1"/>
</dbReference>
<dbReference type="AlphaFoldDB" id="A0A7W9GIA7"/>
<evidence type="ECO:0000256" key="1">
    <source>
        <dbReference type="ARBA" id="ARBA00005417"/>
    </source>
</evidence>
<dbReference type="InterPro" id="IPR013563">
    <property type="entry name" value="Oligopep_ABC_C"/>
</dbReference>
<dbReference type="EMBL" id="JACHMB010000001">
    <property type="protein sequence ID" value="MBB5784329.1"/>
    <property type="molecule type" value="Genomic_DNA"/>
</dbReference>
<keyword evidence="2" id="KW-0813">Transport</keyword>
<evidence type="ECO:0000256" key="4">
    <source>
        <dbReference type="ARBA" id="ARBA00022840"/>
    </source>
</evidence>
<dbReference type="PROSITE" id="PS00211">
    <property type="entry name" value="ABC_TRANSPORTER_1"/>
    <property type="match status" value="1"/>
</dbReference>
<keyword evidence="4" id="KW-0067">ATP-binding</keyword>
<keyword evidence="7" id="KW-1185">Reference proteome</keyword>
<dbReference type="RefSeq" id="WP_185077288.1">
    <property type="nucleotide sequence ID" value="NZ_JACHMB010000001.1"/>
</dbReference>
<dbReference type="Proteomes" id="UP000579153">
    <property type="component" value="Unassembled WGS sequence"/>
</dbReference>
<sequence length="266" mass="28500">MSVPVLAAHDVGFAYRGGTPVLEGVSVAVTAGRNLALVGESGAGKTTLLRLLLGLARPTSGQVRFEGAELSPRDRSFRRAVQPVFQDPYSSLDPRQRVDRIVSEPLRAMGLLAPGSRAARRREAAERVAEALESVGLPADAARRYPHEFSGGQRQRLAIARAVVCGPRVLLADEPVSALDVSTRVRVVELLAELGESRGLTVVVVSHDLSVVAALCRETAVIERGRVVEQGPTASVLGSPEHPYTRRLIESVPRLSRAARLHRPAP</sequence>
<evidence type="ECO:0000256" key="3">
    <source>
        <dbReference type="ARBA" id="ARBA00022741"/>
    </source>
</evidence>
<dbReference type="Pfam" id="PF08352">
    <property type="entry name" value="oligo_HPY"/>
    <property type="match status" value="1"/>
</dbReference>
<dbReference type="PANTHER" id="PTHR43776">
    <property type="entry name" value="TRANSPORT ATP-BINDING PROTEIN"/>
    <property type="match status" value="1"/>
</dbReference>
<dbReference type="CDD" id="cd03257">
    <property type="entry name" value="ABC_NikE_OppD_transporters"/>
    <property type="match status" value="1"/>
</dbReference>
<dbReference type="InterPro" id="IPR017871">
    <property type="entry name" value="ABC_transporter-like_CS"/>
</dbReference>
<dbReference type="Gene3D" id="3.40.50.300">
    <property type="entry name" value="P-loop containing nucleotide triphosphate hydrolases"/>
    <property type="match status" value="1"/>
</dbReference>
<evidence type="ECO:0000259" key="5">
    <source>
        <dbReference type="PROSITE" id="PS50893"/>
    </source>
</evidence>
<gene>
    <name evidence="6" type="ORF">HD596_011085</name>
</gene>
<dbReference type="InterPro" id="IPR003439">
    <property type="entry name" value="ABC_transporter-like_ATP-bd"/>
</dbReference>
<dbReference type="SMART" id="SM00382">
    <property type="entry name" value="AAA"/>
    <property type="match status" value="1"/>
</dbReference>
<evidence type="ECO:0000313" key="6">
    <source>
        <dbReference type="EMBL" id="MBB5784329.1"/>
    </source>
</evidence>
<keyword evidence="3" id="KW-0547">Nucleotide-binding</keyword>
<organism evidence="6 7">
    <name type="scientific">Nonomuraea jabiensis</name>
    <dbReference type="NCBI Taxonomy" id="882448"/>
    <lineage>
        <taxon>Bacteria</taxon>
        <taxon>Bacillati</taxon>
        <taxon>Actinomycetota</taxon>
        <taxon>Actinomycetes</taxon>
        <taxon>Streptosporangiales</taxon>
        <taxon>Streptosporangiaceae</taxon>
        <taxon>Nonomuraea</taxon>
    </lineage>
</organism>
<dbReference type="Pfam" id="PF00005">
    <property type="entry name" value="ABC_tran"/>
    <property type="match status" value="1"/>
</dbReference>
<reference evidence="6 7" key="1">
    <citation type="submission" date="2020-08" db="EMBL/GenBank/DDBJ databases">
        <title>Sequencing the genomes of 1000 actinobacteria strains.</title>
        <authorList>
            <person name="Klenk H.-P."/>
        </authorList>
    </citation>
    <scope>NUCLEOTIDE SEQUENCE [LARGE SCALE GENOMIC DNA]</scope>
    <source>
        <strain evidence="6 7">DSM 45507</strain>
    </source>
</reference>
<dbReference type="GO" id="GO:0005524">
    <property type="term" value="F:ATP binding"/>
    <property type="evidence" value="ECO:0007669"/>
    <property type="project" value="UniProtKB-KW"/>
</dbReference>
<dbReference type="InterPro" id="IPR027417">
    <property type="entry name" value="P-loop_NTPase"/>
</dbReference>
<comment type="caution">
    <text evidence="6">The sequence shown here is derived from an EMBL/GenBank/DDBJ whole genome shotgun (WGS) entry which is preliminary data.</text>
</comment>
<protein>
    <submittedName>
        <fullName evidence="6">ABC-type glutathione transport system ATPase component</fullName>
    </submittedName>
</protein>
<dbReference type="GO" id="GO:0016887">
    <property type="term" value="F:ATP hydrolysis activity"/>
    <property type="evidence" value="ECO:0007669"/>
    <property type="project" value="InterPro"/>
</dbReference>
<dbReference type="InterPro" id="IPR003593">
    <property type="entry name" value="AAA+_ATPase"/>
</dbReference>
<accession>A0A7W9GIA7</accession>
<evidence type="ECO:0000313" key="7">
    <source>
        <dbReference type="Proteomes" id="UP000579153"/>
    </source>
</evidence>
<dbReference type="PANTHER" id="PTHR43776:SF7">
    <property type="entry name" value="D,D-DIPEPTIDE TRANSPORT ATP-BINDING PROTEIN DDPF-RELATED"/>
    <property type="match status" value="1"/>
</dbReference>
<proteinExistence type="inferred from homology"/>
<evidence type="ECO:0000256" key="2">
    <source>
        <dbReference type="ARBA" id="ARBA00022448"/>
    </source>
</evidence>
<name>A0A7W9GIA7_9ACTN</name>
<feature type="domain" description="ABC transporter" evidence="5">
    <location>
        <begin position="6"/>
        <end position="249"/>
    </location>
</feature>
<dbReference type="GO" id="GO:0015833">
    <property type="term" value="P:peptide transport"/>
    <property type="evidence" value="ECO:0007669"/>
    <property type="project" value="InterPro"/>
</dbReference>
<comment type="similarity">
    <text evidence="1">Belongs to the ABC transporter superfamily.</text>
</comment>
<dbReference type="GO" id="GO:0055085">
    <property type="term" value="P:transmembrane transport"/>
    <property type="evidence" value="ECO:0007669"/>
    <property type="project" value="UniProtKB-ARBA"/>
</dbReference>
<dbReference type="InterPro" id="IPR050319">
    <property type="entry name" value="ABC_transp_ATP-bind"/>
</dbReference>
<dbReference type="SUPFAM" id="SSF52540">
    <property type="entry name" value="P-loop containing nucleoside triphosphate hydrolases"/>
    <property type="match status" value="1"/>
</dbReference>